<comment type="caution">
    <text evidence="1">The sequence shown here is derived from an EMBL/GenBank/DDBJ whole genome shotgun (WGS) entry which is preliminary data.</text>
</comment>
<evidence type="ECO:0000313" key="1">
    <source>
        <dbReference type="EMBL" id="GES09613.1"/>
    </source>
</evidence>
<accession>A0A5M3WSB0</accession>
<proteinExistence type="predicted"/>
<dbReference type="AlphaFoldDB" id="A0A5M3WSB0"/>
<dbReference type="EMBL" id="BLAE01000016">
    <property type="protein sequence ID" value="GES09613.1"/>
    <property type="molecule type" value="Genomic_DNA"/>
</dbReference>
<sequence length="190" mass="21142">MADADDPVTALEGLIFTLVEPHPGHHEEFLAWYRDDHFYGGAMAGPGVVAGRRWSAPGRGSFLGTFFLAEGYLEEYERWSATTHPDLARRGRMFAARDHVHRGRYRLREPAPRRAIAALDTPYEALLVTLWAGEPHHPAEGLALAFEPHGSTVSELVPAGDHLLLLTFLNSPPEQPPDALWSRVFTPSRD</sequence>
<evidence type="ECO:0000313" key="2">
    <source>
        <dbReference type="Proteomes" id="UP000331127"/>
    </source>
</evidence>
<reference evidence="1 2" key="1">
    <citation type="submission" date="2019-10" db="EMBL/GenBank/DDBJ databases">
        <title>Whole genome shotgun sequence of Acrocarpospora macrocephala NBRC 16266.</title>
        <authorList>
            <person name="Ichikawa N."/>
            <person name="Kimura A."/>
            <person name="Kitahashi Y."/>
            <person name="Komaki H."/>
            <person name="Oguchi A."/>
        </authorList>
    </citation>
    <scope>NUCLEOTIDE SEQUENCE [LARGE SCALE GENOMIC DNA]</scope>
    <source>
        <strain evidence="1 2">NBRC 16266</strain>
    </source>
</reference>
<dbReference type="RefSeq" id="WP_155355136.1">
    <property type="nucleotide sequence ID" value="NZ_BAAAHL010000040.1"/>
</dbReference>
<gene>
    <name evidence="1" type="ORF">Amac_032090</name>
</gene>
<name>A0A5M3WSB0_9ACTN</name>
<protein>
    <recommendedName>
        <fullName evidence="3">NIPSNAP domain-containing protein</fullName>
    </recommendedName>
</protein>
<dbReference type="OrthoDB" id="3848366at2"/>
<dbReference type="Proteomes" id="UP000331127">
    <property type="component" value="Unassembled WGS sequence"/>
</dbReference>
<keyword evidence="2" id="KW-1185">Reference proteome</keyword>
<evidence type="ECO:0008006" key="3">
    <source>
        <dbReference type="Google" id="ProtNLM"/>
    </source>
</evidence>
<organism evidence="1 2">
    <name type="scientific">Acrocarpospora macrocephala</name>
    <dbReference type="NCBI Taxonomy" id="150177"/>
    <lineage>
        <taxon>Bacteria</taxon>
        <taxon>Bacillati</taxon>
        <taxon>Actinomycetota</taxon>
        <taxon>Actinomycetes</taxon>
        <taxon>Streptosporangiales</taxon>
        <taxon>Streptosporangiaceae</taxon>
        <taxon>Acrocarpospora</taxon>
    </lineage>
</organism>